<dbReference type="PANTHER" id="PTHR21294">
    <property type="entry name" value="ELECTRON TRANSFER FLAVOPROTEIN BETA-SUBUNIT"/>
    <property type="match status" value="1"/>
</dbReference>
<dbReference type="SUPFAM" id="SSF52467">
    <property type="entry name" value="DHS-like NAD/FAD-binding domain"/>
    <property type="match status" value="1"/>
</dbReference>
<dbReference type="InterPro" id="IPR033948">
    <property type="entry name" value="ETF_beta_N"/>
</dbReference>
<dbReference type="CDD" id="cd01715">
    <property type="entry name" value="ETF_alpha"/>
    <property type="match status" value="1"/>
</dbReference>
<organism evidence="2 3">
    <name type="scientific">Saccharolobus caldissimus</name>
    <dbReference type="NCBI Taxonomy" id="1702097"/>
    <lineage>
        <taxon>Archaea</taxon>
        <taxon>Thermoproteota</taxon>
        <taxon>Thermoprotei</taxon>
        <taxon>Sulfolobales</taxon>
        <taxon>Sulfolobaceae</taxon>
        <taxon>Saccharolobus</taxon>
    </lineage>
</organism>
<evidence type="ECO:0000259" key="1">
    <source>
        <dbReference type="SMART" id="SM00893"/>
    </source>
</evidence>
<dbReference type="SMART" id="SM00893">
    <property type="entry name" value="ETF"/>
    <property type="match status" value="2"/>
</dbReference>
<reference evidence="2 3" key="1">
    <citation type="journal article" date="2022" name="Microbiol. Resour. Announc.">
        <title>Complete Genome Sequence of the Hyperthermophilic and Acidophilic Archaeon Saccharolobus caldissimus Strain HS-3T.</title>
        <authorList>
            <person name="Sakai H.D."/>
            <person name="Kurosawa N."/>
        </authorList>
    </citation>
    <scope>NUCLEOTIDE SEQUENCE [LARGE SCALE GENOMIC DNA]</scope>
    <source>
        <strain evidence="2 3">JCM32116</strain>
    </source>
</reference>
<evidence type="ECO:0000313" key="2">
    <source>
        <dbReference type="EMBL" id="BDB98573.1"/>
    </source>
</evidence>
<dbReference type="EMBL" id="AP025226">
    <property type="protein sequence ID" value="BDB98573.1"/>
    <property type="molecule type" value="Genomic_DNA"/>
</dbReference>
<dbReference type="InterPro" id="IPR029035">
    <property type="entry name" value="DHS-like_NAD/FAD-binding_dom"/>
</dbReference>
<dbReference type="InterPro" id="IPR014729">
    <property type="entry name" value="Rossmann-like_a/b/a_fold"/>
</dbReference>
<dbReference type="InterPro" id="IPR014730">
    <property type="entry name" value="ETF_a/b_N"/>
</dbReference>
<feature type="domain" description="Electron transfer flavoprotein alpha/beta-subunit N-terminal" evidence="1">
    <location>
        <begin position="30"/>
        <end position="222"/>
    </location>
</feature>
<dbReference type="Gene3D" id="3.40.50.1220">
    <property type="entry name" value="TPP-binding domain"/>
    <property type="match status" value="1"/>
</dbReference>
<dbReference type="InterPro" id="IPR033947">
    <property type="entry name" value="ETF_alpha_N"/>
</dbReference>
<keyword evidence="3" id="KW-1185">Reference proteome</keyword>
<dbReference type="Proteomes" id="UP001319921">
    <property type="component" value="Chromosome"/>
</dbReference>
<dbReference type="InterPro" id="IPR012255">
    <property type="entry name" value="ETF_b"/>
</dbReference>
<feature type="domain" description="Electron transfer flavoprotein alpha/beta-subunit N-terminal" evidence="1">
    <location>
        <begin position="293"/>
        <end position="482"/>
    </location>
</feature>
<dbReference type="PANTHER" id="PTHR21294:SF17">
    <property type="entry name" value="PROTEIN FIXA"/>
    <property type="match status" value="1"/>
</dbReference>
<dbReference type="GO" id="GO:0009055">
    <property type="term" value="F:electron transfer activity"/>
    <property type="evidence" value="ECO:0007669"/>
    <property type="project" value="InterPro"/>
</dbReference>
<gene>
    <name evidence="2" type="ORF">SACC_15900</name>
</gene>
<proteinExistence type="predicted"/>
<dbReference type="CDD" id="cd01714">
    <property type="entry name" value="ETF_beta"/>
    <property type="match status" value="1"/>
</dbReference>
<dbReference type="AlphaFoldDB" id="A0AAQ4CRZ2"/>
<name>A0AAQ4CRZ2_9CREN</name>
<dbReference type="SUPFAM" id="SSF52402">
    <property type="entry name" value="Adenine nucleotide alpha hydrolases-like"/>
    <property type="match status" value="2"/>
</dbReference>
<dbReference type="InterPro" id="IPR014731">
    <property type="entry name" value="ETF_asu_C"/>
</dbReference>
<evidence type="ECO:0000313" key="3">
    <source>
        <dbReference type="Proteomes" id="UP001319921"/>
    </source>
</evidence>
<dbReference type="Pfam" id="PF00766">
    <property type="entry name" value="ETF_alpha"/>
    <property type="match status" value="1"/>
</dbReference>
<sequence length="616" mass="67816">MPEIELPELKIVVSIKQVPDTDDLRIDPVTNNLVREGVPAVVNPPDLHAIEEAVRLKERYGGKTIVLTMGPPQAESALREALAMGIDEAYLITDRAMAGADTWATSYTIAKAIQKLGGADLIIFGRRAVDGETEQVGPQTGKWLGLPVIGYVSEIKSVEKDKIVVVRTTEFDEEVIEAPLPAVITILETPNNKPRQPDIMSLIRAKTAKVTWWNKDDIKAEPDKIGLAGSPTKVIKVQPPPKTRKAEIIDGKKDVEKAAKWFLDKVFEALKEEQSTLKEYVKPKAKVKVNSEVWVYIDHIGDKPNRASYEIMSEARRIADLMDTSLSAAIVGGEGSKALIDEAFEYGADKVYFAEVKGFDRYDNEVYTRALSKLIKKYKPEAVFFPGTRNARELASTTAIEVNTGLIADCTNFDVDDKGVLLSTRPDFGGKEMSTIICPRHRPIMVTVRAGVFMPLPRMPGRKGEVVREEIDDLFTRLKVLDYKLIEKRNVLAEADIVVGVGRGIKSPENIKMAEELASLLGGVVGVSKPLADMGWYPKDRQVGQTGTTIRPKVYIALGISGAVQHLVGIMSSKRIGAINLDPSAPIFENCDFGVIGDIFEIVPKMIELLKSKQVS</sequence>
<dbReference type="Pfam" id="PF01012">
    <property type="entry name" value="ETF"/>
    <property type="match status" value="2"/>
</dbReference>
<dbReference type="KEGG" id="scas:SACC_15900"/>
<dbReference type="Gene3D" id="3.40.50.620">
    <property type="entry name" value="HUPs"/>
    <property type="match status" value="2"/>
</dbReference>
<protein>
    <submittedName>
        <fullName evidence="2">Electron transfer flavoprotein subunit alpha</fullName>
    </submittedName>
</protein>
<accession>A0AAQ4CRZ2</accession>